<reference evidence="1 2" key="1">
    <citation type="submission" date="2015-07" db="EMBL/GenBank/DDBJ databases">
        <title>The genome of Melipona quadrifasciata.</title>
        <authorList>
            <person name="Pan H."/>
            <person name="Kapheim K."/>
        </authorList>
    </citation>
    <scope>NUCLEOTIDE SEQUENCE [LARGE SCALE GENOMIC DNA]</scope>
    <source>
        <strain evidence="1">0111107301</strain>
        <tissue evidence="1">Whole body</tissue>
    </source>
</reference>
<sequence length="82" mass="9389">MLSKMGQMDEDDGRILEEFILHRVGIFKDGTDVDDVGLLSFCGIVISYRRRVQKESDELLYTVWSLVMVRNQLPAQVLKVDG</sequence>
<dbReference type="EMBL" id="KQ435800">
    <property type="protein sequence ID" value="KOX73271.1"/>
    <property type="molecule type" value="Genomic_DNA"/>
</dbReference>
<dbReference type="Proteomes" id="UP000053105">
    <property type="component" value="Unassembled WGS sequence"/>
</dbReference>
<protein>
    <submittedName>
        <fullName evidence="1">Uncharacterized protein</fullName>
    </submittedName>
</protein>
<gene>
    <name evidence="1" type="ORF">WN51_01128</name>
</gene>
<proteinExistence type="predicted"/>
<accession>A0A0N0U4R7</accession>
<evidence type="ECO:0000313" key="1">
    <source>
        <dbReference type="EMBL" id="KOX73271.1"/>
    </source>
</evidence>
<keyword evidence="2" id="KW-1185">Reference proteome</keyword>
<organism evidence="1 2">
    <name type="scientific">Melipona quadrifasciata</name>
    <dbReference type="NCBI Taxonomy" id="166423"/>
    <lineage>
        <taxon>Eukaryota</taxon>
        <taxon>Metazoa</taxon>
        <taxon>Ecdysozoa</taxon>
        <taxon>Arthropoda</taxon>
        <taxon>Hexapoda</taxon>
        <taxon>Insecta</taxon>
        <taxon>Pterygota</taxon>
        <taxon>Neoptera</taxon>
        <taxon>Endopterygota</taxon>
        <taxon>Hymenoptera</taxon>
        <taxon>Apocrita</taxon>
        <taxon>Aculeata</taxon>
        <taxon>Apoidea</taxon>
        <taxon>Anthophila</taxon>
        <taxon>Apidae</taxon>
        <taxon>Melipona</taxon>
    </lineage>
</organism>
<name>A0A0N0U4R7_9HYME</name>
<evidence type="ECO:0000313" key="2">
    <source>
        <dbReference type="Proteomes" id="UP000053105"/>
    </source>
</evidence>
<dbReference type="OrthoDB" id="10558221at2759"/>
<dbReference type="AlphaFoldDB" id="A0A0N0U4R7"/>